<dbReference type="Pfam" id="PF08205">
    <property type="entry name" value="C2-set_2"/>
    <property type="match status" value="1"/>
</dbReference>
<evidence type="ECO:0000256" key="3">
    <source>
        <dbReference type="ARBA" id="ARBA00023157"/>
    </source>
</evidence>
<feature type="transmembrane region" description="Helical" evidence="5">
    <location>
        <begin position="419"/>
        <end position="445"/>
    </location>
</feature>
<reference evidence="9 10" key="1">
    <citation type="submission" date="2020-06" db="EMBL/GenBank/DDBJ databases">
        <authorList>
            <person name="Li R."/>
            <person name="Bekaert M."/>
        </authorList>
    </citation>
    <scope>NUCLEOTIDE SEQUENCE [LARGE SCALE GENOMIC DNA]</scope>
    <source>
        <strain evidence="10">wild</strain>
    </source>
</reference>
<proteinExistence type="predicted"/>
<protein>
    <recommendedName>
        <fullName evidence="11">Ig-like domain-containing protein</fullName>
    </recommendedName>
</protein>
<dbReference type="PROSITE" id="PS50835">
    <property type="entry name" value="IG_LIKE"/>
    <property type="match status" value="3"/>
</dbReference>
<dbReference type="PANTHER" id="PTHR45889">
    <property type="entry name" value="IG-LIKE DOMAIN-CONTAINING PROTEIN"/>
    <property type="match status" value="1"/>
</dbReference>
<dbReference type="EMBL" id="CACVKT020005247">
    <property type="protein sequence ID" value="CAC5394020.1"/>
    <property type="molecule type" value="Genomic_DNA"/>
</dbReference>
<accession>A0A6J8CGK9</accession>
<keyword evidence="3" id="KW-1015">Disulfide bond</keyword>
<dbReference type="OrthoDB" id="6158624at2759"/>
<dbReference type="InterPro" id="IPR003599">
    <property type="entry name" value="Ig_sub"/>
</dbReference>
<dbReference type="Gene3D" id="1.10.533.10">
    <property type="entry name" value="Death Domain, Fas"/>
    <property type="match status" value="1"/>
</dbReference>
<feature type="region of interest" description="Disordered" evidence="4">
    <location>
        <begin position="374"/>
        <end position="395"/>
    </location>
</feature>
<feature type="domain" description="Ig-like" evidence="8">
    <location>
        <begin position="251"/>
        <end position="357"/>
    </location>
</feature>
<dbReference type="CDD" id="cd00096">
    <property type="entry name" value="Ig"/>
    <property type="match status" value="1"/>
</dbReference>
<dbReference type="InterPro" id="IPR001315">
    <property type="entry name" value="CARD"/>
</dbReference>
<evidence type="ECO:0000256" key="2">
    <source>
        <dbReference type="ARBA" id="ARBA00023136"/>
    </source>
</evidence>
<keyword evidence="2 5" id="KW-0472">Membrane</keyword>
<feature type="domain" description="Ig-like" evidence="8">
    <location>
        <begin position="154"/>
        <end position="245"/>
    </location>
</feature>
<keyword evidence="5" id="KW-0812">Transmembrane</keyword>
<feature type="domain" description="CARD" evidence="7">
    <location>
        <begin position="630"/>
        <end position="672"/>
    </location>
</feature>
<feature type="signal peptide" evidence="6">
    <location>
        <begin position="1"/>
        <end position="21"/>
    </location>
</feature>
<name>A0A6J8CGK9_MYTCO</name>
<dbReference type="InterPro" id="IPR011029">
    <property type="entry name" value="DEATH-like_dom_sf"/>
</dbReference>
<dbReference type="AlphaFoldDB" id="A0A6J8CGK9"/>
<dbReference type="SUPFAM" id="SSF48726">
    <property type="entry name" value="Immunoglobulin"/>
    <property type="match status" value="2"/>
</dbReference>
<dbReference type="PROSITE" id="PS50209">
    <property type="entry name" value="CARD"/>
    <property type="match status" value="1"/>
</dbReference>
<dbReference type="InterPro" id="IPR013162">
    <property type="entry name" value="CD80_C2-set"/>
</dbReference>
<evidence type="ECO:0000256" key="6">
    <source>
        <dbReference type="SAM" id="SignalP"/>
    </source>
</evidence>
<evidence type="ECO:0000256" key="1">
    <source>
        <dbReference type="ARBA" id="ARBA00004167"/>
    </source>
</evidence>
<dbReference type="InterPro" id="IPR007110">
    <property type="entry name" value="Ig-like_dom"/>
</dbReference>
<comment type="subcellular location">
    <subcellularLocation>
        <location evidence="1">Membrane</location>
        <topology evidence="1">Single-pass membrane protein</topology>
    </subcellularLocation>
</comment>
<feature type="chain" id="PRO_5026969760" description="Ig-like domain-containing protein" evidence="6">
    <location>
        <begin position="22"/>
        <end position="672"/>
    </location>
</feature>
<keyword evidence="6" id="KW-0732">Signal</keyword>
<dbReference type="SMART" id="SM00409">
    <property type="entry name" value="IG"/>
    <property type="match status" value="4"/>
</dbReference>
<sequence>MSVKNVHVVIVLYSLIVGIEPLTVQIQATPSDGILGQTSLQLRCSYTAVAGEIVTGVNIQAKINGQFKNIATFYTPSVPLNATLTTDGNYLSNRVTLTNPTTSSTNSAVIQFSQIACEDETEYFCQVAYAGSSGSTTTSSGVANINVTGNPEQPDSEPSYIPSAGIEEGNNVVFTCTGNVGKPQGKFRWVRYRRNPDGDILQETPYESQTTTAVQMPGNCTFNGTSQLTLKMEQLDNNAIVRCQVVYQDVPQGSLYRQTDGINVYYSVRNVQVTKSPIISAFAEGAGPITLTCTSEGNPVVTKTGYTWYKEFNTSVPLGTGPTYVINNVVVSETDNYICVAQNSFNGQTFNMNNSIHIQIDFATTTMTKTETVFTTPNTSSSKTETVFTTPNTSSTNTGTVFTTPNISSTKTDQECSTMVIPILVALVVVLSVLQLGEIISLYILHKKGIVKFKTGKDNKIYDDVNSRNTEKYVYNSMNIAAEGKNSIETITVQMEATPSDGILGQTSIQLRCSYTTVTGEIVTGVNMQAKINGQFRNIATFFTPEVPLNASLITDGNYLANRVTLINPTTSSTDSAIIQFSQIACEDEKEYMCEVAYASLSGATSASSGVANITVKGYQNKKYNPTVNMQNEHIESLQRNYVKLVKETPTDAVVDHLYQSGILTDELREEI</sequence>
<dbReference type="GO" id="GO:0016020">
    <property type="term" value="C:membrane"/>
    <property type="evidence" value="ECO:0007669"/>
    <property type="project" value="UniProtKB-SubCell"/>
</dbReference>
<keyword evidence="5" id="KW-1133">Transmembrane helix</keyword>
<dbReference type="GO" id="GO:0042981">
    <property type="term" value="P:regulation of apoptotic process"/>
    <property type="evidence" value="ECO:0007669"/>
    <property type="project" value="InterPro"/>
</dbReference>
<dbReference type="SUPFAM" id="SSF47986">
    <property type="entry name" value="DEATH domain"/>
    <property type="match status" value="1"/>
</dbReference>
<organism evidence="9 10">
    <name type="scientific">Mytilus coruscus</name>
    <name type="common">Sea mussel</name>
    <dbReference type="NCBI Taxonomy" id="42192"/>
    <lineage>
        <taxon>Eukaryota</taxon>
        <taxon>Metazoa</taxon>
        <taxon>Spiralia</taxon>
        <taxon>Lophotrochozoa</taxon>
        <taxon>Mollusca</taxon>
        <taxon>Bivalvia</taxon>
        <taxon>Autobranchia</taxon>
        <taxon>Pteriomorphia</taxon>
        <taxon>Mytilida</taxon>
        <taxon>Mytiloidea</taxon>
        <taxon>Mytilidae</taxon>
        <taxon>Mytilinae</taxon>
        <taxon>Mytilus</taxon>
    </lineage>
</organism>
<dbReference type="Proteomes" id="UP000507470">
    <property type="component" value="Unassembled WGS sequence"/>
</dbReference>
<evidence type="ECO:0000259" key="8">
    <source>
        <dbReference type="PROSITE" id="PS50835"/>
    </source>
</evidence>
<evidence type="ECO:0008006" key="11">
    <source>
        <dbReference type="Google" id="ProtNLM"/>
    </source>
</evidence>
<gene>
    <name evidence="9" type="ORF">MCOR_28823</name>
</gene>
<evidence type="ECO:0000256" key="5">
    <source>
        <dbReference type="SAM" id="Phobius"/>
    </source>
</evidence>
<dbReference type="InterPro" id="IPR013783">
    <property type="entry name" value="Ig-like_fold"/>
</dbReference>
<dbReference type="InterPro" id="IPR036179">
    <property type="entry name" value="Ig-like_dom_sf"/>
</dbReference>
<dbReference type="PANTHER" id="PTHR45889:SF8">
    <property type="entry name" value="IG-LIKE DOMAIN-CONTAINING PROTEIN"/>
    <property type="match status" value="1"/>
</dbReference>
<evidence type="ECO:0000256" key="4">
    <source>
        <dbReference type="SAM" id="MobiDB-lite"/>
    </source>
</evidence>
<feature type="compositionally biased region" description="Low complexity" evidence="4">
    <location>
        <begin position="384"/>
        <end position="395"/>
    </location>
</feature>
<feature type="domain" description="Ig-like" evidence="8">
    <location>
        <begin position="21"/>
        <end position="143"/>
    </location>
</feature>
<evidence type="ECO:0000259" key="7">
    <source>
        <dbReference type="PROSITE" id="PS50209"/>
    </source>
</evidence>
<evidence type="ECO:0000313" key="10">
    <source>
        <dbReference type="Proteomes" id="UP000507470"/>
    </source>
</evidence>
<keyword evidence="10" id="KW-1185">Reference proteome</keyword>
<dbReference type="Gene3D" id="2.60.40.10">
    <property type="entry name" value="Immunoglobulins"/>
    <property type="match status" value="3"/>
</dbReference>
<evidence type="ECO:0000313" key="9">
    <source>
        <dbReference type="EMBL" id="CAC5394020.1"/>
    </source>
</evidence>